<dbReference type="SUPFAM" id="SSF51735">
    <property type="entry name" value="NAD(P)-binding Rossmann-fold domains"/>
    <property type="match status" value="1"/>
</dbReference>
<evidence type="ECO:0000313" key="4">
    <source>
        <dbReference type="EMBL" id="MBT2990299.1"/>
    </source>
</evidence>
<proteinExistence type="inferred from homology"/>
<evidence type="ECO:0000256" key="2">
    <source>
        <dbReference type="ARBA" id="ARBA00023002"/>
    </source>
</evidence>
<dbReference type="Pfam" id="PF00106">
    <property type="entry name" value="adh_short"/>
    <property type="match status" value="1"/>
</dbReference>
<dbReference type="InterPro" id="IPR036291">
    <property type="entry name" value="NAD(P)-bd_dom_sf"/>
</dbReference>
<name>A0A944MAG4_9GAMM</name>
<comment type="similarity">
    <text evidence="1 3">Belongs to the short-chain dehydrogenases/reductases (SDR) family.</text>
</comment>
<dbReference type="AlphaFoldDB" id="A0A944MAG4"/>
<dbReference type="InterPro" id="IPR051911">
    <property type="entry name" value="SDR_oxidoreductase"/>
</dbReference>
<dbReference type="PRINTS" id="PR00081">
    <property type="entry name" value="GDHRDH"/>
</dbReference>
<dbReference type="Proteomes" id="UP000770889">
    <property type="component" value="Unassembled WGS sequence"/>
</dbReference>
<dbReference type="PRINTS" id="PR00080">
    <property type="entry name" value="SDRFAMILY"/>
</dbReference>
<gene>
    <name evidence="4" type="ORF">KME65_15195</name>
</gene>
<keyword evidence="2" id="KW-0560">Oxidoreductase</keyword>
<accession>A0A944MAG4</accession>
<dbReference type="EMBL" id="JAHHGM010000015">
    <property type="protein sequence ID" value="MBT2990299.1"/>
    <property type="molecule type" value="Genomic_DNA"/>
</dbReference>
<dbReference type="Gene3D" id="3.40.50.720">
    <property type="entry name" value="NAD(P)-binding Rossmann-like Domain"/>
    <property type="match status" value="1"/>
</dbReference>
<comment type="caution">
    <text evidence="4">The sequence shown here is derived from an EMBL/GenBank/DDBJ whole genome shotgun (WGS) entry which is preliminary data.</text>
</comment>
<sequence length="281" mass="31006">MKQNAKKQQIALVTGASSGMGRDFTEALLAEGLVVYAVARRLERMADLERAGAIPLKMDITQQKQVDAVIEKIEAEHGGVDLLINNAGFGMYGAMEETTIEDARYQFEVNLFGLAYLTQRVIPSMRAKRAGKIVNVSSIGHSMGGLVIRAYLDRQRPQNLVRVVMIGTPNQGTDFVDRYRDHWWMQMAGEAALALGTEVDSFPNSLPIPDYPLGVIAGYRENSLQEDAIAGLDDGLVPVRSTLIEGMDDFILIEIGHSAMRYDSSVAEQTVHFLKNGVFKR</sequence>
<dbReference type="PANTHER" id="PTHR43976:SF16">
    <property type="entry name" value="SHORT-CHAIN DEHYDROGENASE_REDUCTASE FAMILY PROTEIN"/>
    <property type="match status" value="1"/>
</dbReference>
<dbReference type="InterPro" id="IPR002347">
    <property type="entry name" value="SDR_fam"/>
</dbReference>
<evidence type="ECO:0000256" key="3">
    <source>
        <dbReference type="RuleBase" id="RU000363"/>
    </source>
</evidence>
<dbReference type="PANTHER" id="PTHR43976">
    <property type="entry name" value="SHORT CHAIN DEHYDROGENASE"/>
    <property type="match status" value="1"/>
</dbReference>
<organism evidence="4 5">
    <name type="scientific">Candidatus Thiodiazotropha taylori</name>
    <dbReference type="NCBI Taxonomy" id="2792791"/>
    <lineage>
        <taxon>Bacteria</taxon>
        <taxon>Pseudomonadati</taxon>
        <taxon>Pseudomonadota</taxon>
        <taxon>Gammaproteobacteria</taxon>
        <taxon>Chromatiales</taxon>
        <taxon>Sedimenticolaceae</taxon>
        <taxon>Candidatus Thiodiazotropha</taxon>
    </lineage>
</organism>
<dbReference type="GO" id="GO:0016491">
    <property type="term" value="F:oxidoreductase activity"/>
    <property type="evidence" value="ECO:0007669"/>
    <property type="project" value="UniProtKB-KW"/>
</dbReference>
<protein>
    <submittedName>
        <fullName evidence="4">SDR family NAD(P)-dependent oxidoreductase</fullName>
    </submittedName>
</protein>
<evidence type="ECO:0000256" key="1">
    <source>
        <dbReference type="ARBA" id="ARBA00006484"/>
    </source>
</evidence>
<evidence type="ECO:0000313" key="5">
    <source>
        <dbReference type="Proteomes" id="UP000770889"/>
    </source>
</evidence>
<reference evidence="4 5" key="1">
    <citation type="submission" date="2021-05" db="EMBL/GenBank/DDBJ databases">
        <title>Genetic and Functional Diversity in Clade A Lucinid endosymbionts from the Bahamas.</title>
        <authorList>
            <person name="Giani N.M."/>
            <person name="Engel A.S."/>
            <person name="Campbell B.J."/>
        </authorList>
    </citation>
    <scope>NUCLEOTIDE SEQUENCE [LARGE SCALE GENOMIC DNA]</scope>
    <source>
        <strain evidence="4">LUC16012Gg_MoonRockCtena</strain>
    </source>
</reference>